<name>A0A1X6PD19_PORUM</name>
<sequence>MGVPIHAHPAEVEDDASLAAGRAPSGPPLPLRVWCDPASSVSAAAPLPAPSTPDEVPAAPRHRCAPTRLAAAVAAHGTCASAASGAARRGVWRRLPRRRVALPSRVPAPPVSAAGTAAAVRAVRSVPGRRRRRWRRVGRGGARRVPRPCPRRVARLRVALRRALPAPRSPSASVASAALLHAATLPRGGVTAAVAGDDKAARLGPPVAAASGNATV</sequence>
<evidence type="ECO:0000256" key="1">
    <source>
        <dbReference type="SAM" id="MobiDB-lite"/>
    </source>
</evidence>
<gene>
    <name evidence="2" type="ORF">BU14_0099s0033</name>
</gene>
<evidence type="ECO:0000313" key="2">
    <source>
        <dbReference type="EMBL" id="OSX78768.1"/>
    </source>
</evidence>
<reference evidence="2 3" key="1">
    <citation type="submission" date="2017-03" db="EMBL/GenBank/DDBJ databases">
        <title>WGS assembly of Porphyra umbilicalis.</title>
        <authorList>
            <person name="Brawley S.H."/>
            <person name="Blouin N.A."/>
            <person name="Ficko-Blean E."/>
            <person name="Wheeler G.L."/>
            <person name="Lohr M."/>
            <person name="Goodson H.V."/>
            <person name="Jenkins J.W."/>
            <person name="Blaby-Haas C.E."/>
            <person name="Helliwell K.E."/>
            <person name="Chan C."/>
            <person name="Marriage T."/>
            <person name="Bhattacharya D."/>
            <person name="Klein A.S."/>
            <person name="Badis Y."/>
            <person name="Brodie J."/>
            <person name="Cao Y."/>
            <person name="Collen J."/>
            <person name="Dittami S.M."/>
            <person name="Gachon C.M."/>
            <person name="Green B.R."/>
            <person name="Karpowicz S."/>
            <person name="Kim J.W."/>
            <person name="Kudahl U."/>
            <person name="Lin S."/>
            <person name="Michel G."/>
            <person name="Mittag M."/>
            <person name="Olson B.J."/>
            <person name="Pangilinan J."/>
            <person name="Peng Y."/>
            <person name="Qiu H."/>
            <person name="Shu S."/>
            <person name="Singer J.T."/>
            <person name="Smith A.G."/>
            <person name="Sprecher B.N."/>
            <person name="Wagner V."/>
            <person name="Wang W."/>
            <person name="Wang Z.-Y."/>
            <person name="Yan J."/>
            <person name="Yarish C."/>
            <person name="Zoeuner-Riek S."/>
            <person name="Zhuang Y."/>
            <person name="Zou Y."/>
            <person name="Lindquist E.A."/>
            <person name="Grimwood J."/>
            <person name="Barry K."/>
            <person name="Rokhsar D.S."/>
            <person name="Schmutz J."/>
            <person name="Stiller J.W."/>
            <person name="Grossman A.R."/>
            <person name="Prochnik S.E."/>
        </authorList>
    </citation>
    <scope>NUCLEOTIDE SEQUENCE [LARGE SCALE GENOMIC DNA]</scope>
    <source>
        <strain evidence="2">4086291</strain>
    </source>
</reference>
<keyword evidence="3" id="KW-1185">Reference proteome</keyword>
<feature type="region of interest" description="Disordered" evidence="1">
    <location>
        <begin position="42"/>
        <end position="61"/>
    </location>
</feature>
<dbReference type="EMBL" id="KV918805">
    <property type="protein sequence ID" value="OSX78768.1"/>
    <property type="molecule type" value="Genomic_DNA"/>
</dbReference>
<feature type="region of interest" description="Disordered" evidence="1">
    <location>
        <begin position="1"/>
        <end position="24"/>
    </location>
</feature>
<proteinExistence type="predicted"/>
<protein>
    <submittedName>
        <fullName evidence="2">Uncharacterized protein</fullName>
    </submittedName>
</protein>
<organism evidence="2 3">
    <name type="scientific">Porphyra umbilicalis</name>
    <name type="common">Purple laver</name>
    <name type="synonym">Red alga</name>
    <dbReference type="NCBI Taxonomy" id="2786"/>
    <lineage>
        <taxon>Eukaryota</taxon>
        <taxon>Rhodophyta</taxon>
        <taxon>Bangiophyceae</taxon>
        <taxon>Bangiales</taxon>
        <taxon>Bangiaceae</taxon>
        <taxon>Porphyra</taxon>
    </lineage>
</organism>
<evidence type="ECO:0000313" key="3">
    <source>
        <dbReference type="Proteomes" id="UP000218209"/>
    </source>
</evidence>
<dbReference type="Proteomes" id="UP000218209">
    <property type="component" value="Unassembled WGS sequence"/>
</dbReference>
<dbReference type="AlphaFoldDB" id="A0A1X6PD19"/>
<accession>A0A1X6PD19</accession>